<dbReference type="EMBL" id="JANHOG010000571">
    <property type="protein sequence ID" value="KAJ3553168.1"/>
    <property type="molecule type" value="Genomic_DNA"/>
</dbReference>
<evidence type="ECO:0000313" key="2">
    <source>
        <dbReference type="Proteomes" id="UP001148662"/>
    </source>
</evidence>
<keyword evidence="2" id="KW-1185">Reference proteome</keyword>
<evidence type="ECO:0000313" key="1">
    <source>
        <dbReference type="EMBL" id="KAJ3553168.1"/>
    </source>
</evidence>
<sequence length="429" mass="48809">MLATAANIPVDLFDLILSFYKVGDWIRHQRYNYVFIHKRKLGAISLVCRRWADLCQPKLLPQVIQLQSLADAEELLELMKHSSSHVGKYLKTIAFALPTSRCRVPWIHIACRKLQHCTKLSPTVQFRLDAGEMAAKELAKAISSPISRYSGIMCVKSLHLTHVVFPRLEGLGRVVREFPCLQEAHFVRVEWKGPKQGEYPELLPPSSSTGRHAPACTFKMIGCTDNWAALWFASVDPSNRMRQLQQEDLQALWRLAGGIYRGAFTVRSWREKGAIYVDAVGMWQLKAALSSTPQSHSHIRRIQFSTLDWTYAATQCTWAMLDEHFTEFADLREVDFRFNSSKGMKAFATRTVAHAMPRLYHSFKLQFTLVSNADESDESQAVRYTDAVRRGHVDENWCKHASNARVLRDIPYLGMLGRDSSLAVALRAA</sequence>
<proteinExistence type="predicted"/>
<protein>
    <submittedName>
        <fullName evidence="1">Uncharacterized protein</fullName>
    </submittedName>
</protein>
<name>A0ACC1T4U1_9APHY</name>
<gene>
    <name evidence="1" type="ORF">NM688_g3759</name>
</gene>
<accession>A0ACC1T4U1</accession>
<comment type="caution">
    <text evidence="1">The sequence shown here is derived from an EMBL/GenBank/DDBJ whole genome shotgun (WGS) entry which is preliminary data.</text>
</comment>
<organism evidence="1 2">
    <name type="scientific">Phlebia brevispora</name>
    <dbReference type="NCBI Taxonomy" id="194682"/>
    <lineage>
        <taxon>Eukaryota</taxon>
        <taxon>Fungi</taxon>
        <taxon>Dikarya</taxon>
        <taxon>Basidiomycota</taxon>
        <taxon>Agaricomycotina</taxon>
        <taxon>Agaricomycetes</taxon>
        <taxon>Polyporales</taxon>
        <taxon>Meruliaceae</taxon>
        <taxon>Phlebia</taxon>
    </lineage>
</organism>
<dbReference type="Proteomes" id="UP001148662">
    <property type="component" value="Unassembled WGS sequence"/>
</dbReference>
<reference evidence="1" key="1">
    <citation type="submission" date="2022-07" db="EMBL/GenBank/DDBJ databases">
        <title>Genome Sequence of Phlebia brevispora.</title>
        <authorList>
            <person name="Buettner E."/>
        </authorList>
    </citation>
    <scope>NUCLEOTIDE SEQUENCE</scope>
    <source>
        <strain evidence="1">MPL23</strain>
    </source>
</reference>